<evidence type="ECO:0000256" key="1">
    <source>
        <dbReference type="SAM" id="Coils"/>
    </source>
</evidence>
<evidence type="ECO:0000313" key="7">
    <source>
        <dbReference type="Proteomes" id="UP000007468"/>
    </source>
</evidence>
<dbReference type="OrthoDB" id="1834786at2"/>
<feature type="domain" description="RND related alpha-helical hairpin" evidence="4">
    <location>
        <begin position="109"/>
        <end position="209"/>
    </location>
</feature>
<dbReference type="InterPro" id="IPR058728">
    <property type="entry name" value="HH_RND-rel"/>
</dbReference>
<accession>D6GQU4</accession>
<keyword evidence="2" id="KW-0472">Membrane</keyword>
<feature type="domain" description="RND related barrel-sandwich hybrid" evidence="5">
    <location>
        <begin position="72"/>
        <end position="269"/>
    </location>
</feature>
<dbReference type="EMBL" id="CP002390">
    <property type="protein sequence ID" value="EFE29147.1"/>
    <property type="molecule type" value="Genomic_DNA"/>
</dbReference>
<organism evidence="6 7">
    <name type="scientific">Filifactor alocis (strain ATCC 35896 / CCUG 47790 / D40 B5)</name>
    <name type="common">Fusobacterium alocis</name>
    <dbReference type="NCBI Taxonomy" id="546269"/>
    <lineage>
        <taxon>Bacteria</taxon>
        <taxon>Bacillati</taxon>
        <taxon>Bacillota</taxon>
        <taxon>Clostridia</taxon>
        <taxon>Peptostreptococcales</taxon>
        <taxon>Filifactoraceae</taxon>
        <taxon>Filifactor</taxon>
    </lineage>
</organism>
<dbReference type="InterPro" id="IPR058729">
    <property type="entry name" value="Beta-barrel_RND-rel"/>
</dbReference>
<dbReference type="InterPro" id="IPR058709">
    <property type="entry name" value="BSH_RND-rel"/>
</dbReference>
<feature type="coiled-coil region" evidence="1">
    <location>
        <begin position="164"/>
        <end position="205"/>
    </location>
</feature>
<keyword evidence="2" id="KW-0812">Transmembrane</keyword>
<dbReference type="Proteomes" id="UP000007468">
    <property type="component" value="Chromosome"/>
</dbReference>
<gene>
    <name evidence="6" type="ordered locus">HMPREF0389_01069</name>
</gene>
<dbReference type="RefSeq" id="WP_014263056.1">
    <property type="nucleotide sequence ID" value="NC_016630.1"/>
</dbReference>
<dbReference type="Pfam" id="PF26012">
    <property type="entry name" value="HH_RND_rel"/>
    <property type="match status" value="1"/>
</dbReference>
<sequence length="427" mass="49541">MQKQRKRRNRRRKINFGAWNRATWLLAGVSFVLFVLWNVWKGAVFASVEIGTIDVGQVISVADKKAVIIRKEQNILAPQEGYVDYIVPEGQRVCKGTNVAVMRSGYNIEDLQDNLRLIDYKLKEKQNVDVSKDLTMEINKRNLELQTLYADLQKRIFSGEEEYLESLKQEIISVNEQKKFLEDSVQGKNVTVEELKAQKQKLLSQINGNEYYIKAPMTGIVVAYSDGYEEKLTFENRNNLTVSEIHKIKDYDQVDLKKKILAKKPVGRVVYNFKYYFACQVDKEDIDHIVSEQPVTIYVDNQEITAYLEDFHQGDDGKFLGLFRVEDELFHFYEKRCFNIKVEYQNRKGLKIPRAAVFKGKNGNDGIFVIDEAGVAVFREIRNPIAEDKDYIICKYNSQIPREADDIKLYDSVILNPIIVKEGDKVR</sequence>
<proteinExistence type="predicted"/>
<dbReference type="AlphaFoldDB" id="D6GQU4"/>
<evidence type="ECO:0000259" key="5">
    <source>
        <dbReference type="Pfam" id="PF26018"/>
    </source>
</evidence>
<keyword evidence="7" id="KW-1185">Reference proteome</keyword>
<reference evidence="7" key="1">
    <citation type="submission" date="2010-12" db="EMBL/GenBank/DDBJ databases">
        <title>The genome sequence of Filifactor alocis strain ATCC 35896.</title>
        <authorList>
            <consortium name="The Broad Institute Genome Sequencing Platform"/>
            <person name="Ward D."/>
            <person name="Earl A."/>
            <person name="Feldgarden M."/>
            <person name="Young S.K."/>
            <person name="Gargeya S."/>
            <person name="Zeng Q."/>
            <person name="Alvarado L."/>
            <person name="Berlin A."/>
            <person name="Bochicchio J."/>
            <person name="Chapman S.B."/>
            <person name="Chen Z."/>
            <person name="Freedman E."/>
            <person name="Gellesch M."/>
            <person name="Goldberg J."/>
            <person name="Griggs A."/>
            <person name="Gujja S."/>
            <person name="Heilman E."/>
            <person name="Heiman D."/>
            <person name="Howarth C."/>
            <person name="Mehta T."/>
            <person name="Neiman D."/>
            <person name="Pearson M."/>
            <person name="Roberts A."/>
            <person name="Saif S."/>
            <person name="Shea T."/>
            <person name="Shenoy N."/>
            <person name="Sisk P."/>
            <person name="Stolte C."/>
            <person name="Sykes S."/>
            <person name="White J."/>
            <person name="Yandava C."/>
            <person name="Izard J."/>
            <person name="Blanton J.M."/>
            <person name="Baranova O.V."/>
            <person name="Tanner A.C."/>
            <person name="Dewhirst F.E."/>
            <person name="Haas B."/>
            <person name="Nusbaum C."/>
            <person name="Birren B."/>
        </authorList>
    </citation>
    <scope>NUCLEOTIDE SEQUENCE [LARGE SCALE GENOMIC DNA]</scope>
    <source>
        <strain evidence="7">ATCC 35896 / D40 B5</strain>
    </source>
</reference>
<dbReference type="eggNOG" id="COG0845">
    <property type="taxonomic scope" value="Bacteria"/>
</dbReference>
<evidence type="ECO:0000256" key="2">
    <source>
        <dbReference type="SAM" id="Phobius"/>
    </source>
</evidence>
<dbReference type="Pfam" id="PF26018">
    <property type="entry name" value="BSH_RND_rel"/>
    <property type="match status" value="1"/>
</dbReference>
<keyword evidence="1" id="KW-0175">Coiled coil</keyword>
<dbReference type="KEGG" id="faa:HMPREF0389_01069"/>
<feature type="transmembrane region" description="Helical" evidence="2">
    <location>
        <begin position="21"/>
        <end position="40"/>
    </location>
</feature>
<evidence type="ECO:0000259" key="4">
    <source>
        <dbReference type="Pfam" id="PF26012"/>
    </source>
</evidence>
<protein>
    <submittedName>
        <fullName evidence="6">Membrane fusion protein</fullName>
    </submittedName>
</protein>
<keyword evidence="2" id="KW-1133">Transmembrane helix</keyword>
<evidence type="ECO:0000259" key="3">
    <source>
        <dbReference type="Pfam" id="PF26011"/>
    </source>
</evidence>
<dbReference type="Pfam" id="PF26011">
    <property type="entry name" value="Beta-barrel_RND_rel"/>
    <property type="match status" value="1"/>
</dbReference>
<name>D6GQU4_FILAD</name>
<feature type="domain" description="RND related beta-barrel" evidence="3">
    <location>
        <begin position="275"/>
        <end position="346"/>
    </location>
</feature>
<dbReference type="STRING" id="546269.HMPREF0389_01069"/>
<evidence type="ECO:0000313" key="6">
    <source>
        <dbReference type="EMBL" id="EFE29147.1"/>
    </source>
</evidence>